<dbReference type="InterPro" id="IPR000086">
    <property type="entry name" value="NUDIX_hydrolase_dom"/>
</dbReference>
<dbReference type="EMBL" id="BAAARA010000024">
    <property type="protein sequence ID" value="GAA2362900.1"/>
    <property type="molecule type" value="Genomic_DNA"/>
</dbReference>
<dbReference type="Proteomes" id="UP001501218">
    <property type="component" value="Unassembled WGS sequence"/>
</dbReference>
<accession>A0ABN3GWA9</accession>
<dbReference type="CDD" id="cd02883">
    <property type="entry name" value="NUDIX_Hydrolase"/>
    <property type="match status" value="1"/>
</dbReference>
<keyword evidence="5" id="KW-1185">Reference proteome</keyword>
<dbReference type="PROSITE" id="PS00893">
    <property type="entry name" value="NUDIX_BOX"/>
    <property type="match status" value="1"/>
</dbReference>
<evidence type="ECO:0000259" key="3">
    <source>
        <dbReference type="PROSITE" id="PS51462"/>
    </source>
</evidence>
<name>A0ABN3GWA9_9PSEU</name>
<feature type="domain" description="Nudix hydrolase" evidence="3">
    <location>
        <begin position="22"/>
        <end position="154"/>
    </location>
</feature>
<dbReference type="InterPro" id="IPR015797">
    <property type="entry name" value="NUDIX_hydrolase-like_dom_sf"/>
</dbReference>
<dbReference type="Pfam" id="PF00293">
    <property type="entry name" value="NUDIX"/>
    <property type="match status" value="1"/>
</dbReference>
<dbReference type="RefSeq" id="WP_344137539.1">
    <property type="nucleotide sequence ID" value="NZ_BAAARA010000024.1"/>
</dbReference>
<comment type="caution">
    <text evidence="4">The sequence shown here is derived from an EMBL/GenBank/DDBJ whole genome shotgun (WGS) entry which is preliminary data.</text>
</comment>
<organism evidence="4 5">
    <name type="scientific">Saccharopolyspora halophila</name>
    <dbReference type="NCBI Taxonomy" id="405551"/>
    <lineage>
        <taxon>Bacteria</taxon>
        <taxon>Bacillati</taxon>
        <taxon>Actinomycetota</taxon>
        <taxon>Actinomycetes</taxon>
        <taxon>Pseudonocardiales</taxon>
        <taxon>Pseudonocardiaceae</taxon>
        <taxon>Saccharopolyspora</taxon>
    </lineage>
</organism>
<evidence type="ECO:0000256" key="2">
    <source>
        <dbReference type="ARBA" id="ARBA00022801"/>
    </source>
</evidence>
<dbReference type="PANTHER" id="PTHR43736:SF1">
    <property type="entry name" value="DIHYDRONEOPTERIN TRIPHOSPHATE DIPHOSPHATASE"/>
    <property type="match status" value="1"/>
</dbReference>
<evidence type="ECO:0000313" key="4">
    <source>
        <dbReference type="EMBL" id="GAA2362900.1"/>
    </source>
</evidence>
<reference evidence="4 5" key="1">
    <citation type="journal article" date="2019" name="Int. J. Syst. Evol. Microbiol.">
        <title>The Global Catalogue of Microorganisms (GCM) 10K type strain sequencing project: providing services to taxonomists for standard genome sequencing and annotation.</title>
        <authorList>
            <consortium name="The Broad Institute Genomics Platform"/>
            <consortium name="The Broad Institute Genome Sequencing Center for Infectious Disease"/>
            <person name="Wu L."/>
            <person name="Ma J."/>
        </authorList>
    </citation>
    <scope>NUCLEOTIDE SEQUENCE [LARGE SCALE GENOMIC DNA]</scope>
    <source>
        <strain evidence="4 5">JCM 16221</strain>
    </source>
</reference>
<evidence type="ECO:0000313" key="5">
    <source>
        <dbReference type="Proteomes" id="UP001501218"/>
    </source>
</evidence>
<dbReference type="Gene3D" id="3.90.79.10">
    <property type="entry name" value="Nucleoside Triphosphate Pyrophosphohydrolase"/>
    <property type="match status" value="1"/>
</dbReference>
<proteinExistence type="inferred from homology"/>
<keyword evidence="2" id="KW-0378">Hydrolase</keyword>
<dbReference type="PANTHER" id="PTHR43736">
    <property type="entry name" value="ADP-RIBOSE PYROPHOSPHATASE"/>
    <property type="match status" value="1"/>
</dbReference>
<dbReference type="SUPFAM" id="SSF55811">
    <property type="entry name" value="Nudix"/>
    <property type="match status" value="1"/>
</dbReference>
<protein>
    <recommendedName>
        <fullName evidence="3">Nudix hydrolase domain-containing protein</fullName>
    </recommendedName>
</protein>
<comment type="similarity">
    <text evidence="1">Belongs to the Nudix hydrolase family.</text>
</comment>
<dbReference type="InterPro" id="IPR020084">
    <property type="entry name" value="NUDIX_hydrolase_CS"/>
</dbReference>
<sequence>MTEFARGHGPRPALSEQDRDPELQYVVGAVILDGAGRAYVQQRSWQVRHFPGCWDIVGGHVDPGESLYGALTREIREETGWELTRVHRVASVFDWCGNDGIARREIDTVAEVSGDLGRPALERDKFIHWTWADANALQKLIESSTFEESTMLRLCLDIVGPPQKMRHKVR</sequence>
<evidence type="ECO:0000256" key="1">
    <source>
        <dbReference type="ARBA" id="ARBA00005582"/>
    </source>
</evidence>
<dbReference type="PROSITE" id="PS51462">
    <property type="entry name" value="NUDIX"/>
    <property type="match status" value="1"/>
</dbReference>
<gene>
    <name evidence="4" type="ORF">GCM10009854_48210</name>
</gene>